<comment type="subcellular location">
    <subcellularLocation>
        <location evidence="10">Cell inner membrane</location>
        <topology evidence="10">Peripheral membrane protein</topology>
        <orientation evidence="10">Cytoplasmic side</orientation>
    </subcellularLocation>
</comment>
<dbReference type="EMBL" id="CP036282">
    <property type="protein sequence ID" value="QDL56736.1"/>
    <property type="molecule type" value="Genomic_DNA"/>
</dbReference>
<evidence type="ECO:0000256" key="2">
    <source>
        <dbReference type="ARBA" id="ARBA00022516"/>
    </source>
</evidence>
<dbReference type="EC" id="3.6.1.54" evidence="10"/>
<comment type="cofactor">
    <cofactor evidence="10">
        <name>Mn(2+)</name>
        <dbReference type="ChEBI" id="CHEBI:29035"/>
    </cofactor>
    <text evidence="10">Binds 2 Mn(2+) ions per subunit in a binuclear metal center.</text>
</comment>
<keyword evidence="3 10" id="KW-0997">Cell inner membrane</keyword>
<dbReference type="NCBIfam" id="TIGR01854">
    <property type="entry name" value="lipid_A_lpxH"/>
    <property type="match status" value="1"/>
</dbReference>
<protein>
    <recommendedName>
        <fullName evidence="10">UDP-2,3-diacylglucosamine hydrolase</fullName>
        <ecNumber evidence="10">3.6.1.54</ecNumber>
    </recommendedName>
    <alternativeName>
        <fullName evidence="10">UDP-2,3-diacylglucosamine diphosphatase</fullName>
    </alternativeName>
</protein>
<feature type="binding site" evidence="10">
    <location>
        <position position="123"/>
    </location>
    <ligand>
        <name>Mn(2+)</name>
        <dbReference type="ChEBI" id="CHEBI:29035"/>
        <label>2</label>
    </ligand>
</feature>
<evidence type="ECO:0000256" key="8">
    <source>
        <dbReference type="ARBA" id="ARBA00023136"/>
    </source>
</evidence>
<dbReference type="InterPro" id="IPR029052">
    <property type="entry name" value="Metallo-depent_PP-like"/>
</dbReference>
<dbReference type="Gene3D" id="3.60.21.10">
    <property type="match status" value="1"/>
</dbReference>
<keyword evidence="9 10" id="KW-0464">Manganese</keyword>
<evidence type="ECO:0000256" key="7">
    <source>
        <dbReference type="ARBA" id="ARBA00023098"/>
    </source>
</evidence>
<dbReference type="Proteomes" id="UP000317365">
    <property type="component" value="Chromosome"/>
</dbReference>
<dbReference type="InterPro" id="IPR010138">
    <property type="entry name" value="UDP-diacylglucosamine_Hdrlase"/>
</dbReference>
<feature type="domain" description="Calcineurin-like phosphoesterase" evidence="11">
    <location>
        <begin position="14"/>
        <end position="207"/>
    </location>
</feature>
<keyword evidence="13" id="KW-1185">Reference proteome</keyword>
<dbReference type="GO" id="GO:0008758">
    <property type="term" value="F:UDP-2,3-diacylglucosamine hydrolase activity"/>
    <property type="evidence" value="ECO:0007669"/>
    <property type="project" value="UniProtKB-UniRule"/>
</dbReference>
<comment type="pathway">
    <text evidence="10">Glycolipid biosynthesis; lipid IV(A) biosynthesis; lipid IV(A) from (3R)-3-hydroxytetradecanoyl-[acyl-carrier-protein] and UDP-N-acetyl-alpha-D-glucosamine: step 4/6.</text>
</comment>
<keyword evidence="5 10" id="KW-0479">Metal-binding</keyword>
<comment type="caution">
    <text evidence="10">Lacks conserved residue(s) required for the propagation of feature annotation.</text>
</comment>
<dbReference type="GO" id="GO:0030145">
    <property type="term" value="F:manganese ion binding"/>
    <property type="evidence" value="ECO:0007669"/>
    <property type="project" value="UniProtKB-UniRule"/>
</dbReference>
<feature type="binding site" evidence="10">
    <location>
        <position position="19"/>
    </location>
    <ligand>
        <name>Mn(2+)</name>
        <dbReference type="ChEBI" id="CHEBI:29035"/>
        <label>1</label>
    </ligand>
</feature>
<dbReference type="KEGG" id="rhg:EXZ61_08735"/>
<dbReference type="GO" id="GO:0005737">
    <property type="term" value="C:cytoplasm"/>
    <property type="evidence" value="ECO:0007669"/>
    <property type="project" value="InterPro"/>
</dbReference>
<evidence type="ECO:0000256" key="10">
    <source>
        <dbReference type="HAMAP-Rule" id="MF_00575"/>
    </source>
</evidence>
<evidence type="ECO:0000256" key="6">
    <source>
        <dbReference type="ARBA" id="ARBA00022801"/>
    </source>
</evidence>
<keyword evidence="6 10" id="KW-0378">Hydrolase</keyword>
<feature type="binding site" evidence="10">
    <location>
        <position position="48"/>
    </location>
    <ligand>
        <name>Mn(2+)</name>
        <dbReference type="ChEBI" id="CHEBI:29035"/>
        <label>1</label>
    </ligand>
</feature>
<reference evidence="13" key="1">
    <citation type="submission" date="2019-02" db="EMBL/GenBank/DDBJ databases">
        <title>Complete genome sequence of Rhodoferax sp. Gr-4.</title>
        <authorList>
            <person name="Jin L."/>
        </authorList>
    </citation>
    <scope>NUCLEOTIDE SEQUENCE [LARGE SCALE GENOMIC DNA]</scope>
    <source>
        <strain evidence="13">Gr-4</strain>
    </source>
</reference>
<dbReference type="RefSeq" id="WP_142814172.1">
    <property type="nucleotide sequence ID" value="NZ_CP036282.1"/>
</dbReference>
<accession>A0A515EVR2</accession>
<feature type="binding site" evidence="10">
    <location>
        <position position="88"/>
    </location>
    <ligand>
        <name>Mn(2+)</name>
        <dbReference type="ChEBI" id="CHEBI:29035"/>
        <label>2</label>
    </ligand>
</feature>
<feature type="binding site" evidence="10">
    <location>
        <begin position="88"/>
        <end position="89"/>
    </location>
    <ligand>
        <name>substrate</name>
    </ligand>
</feature>
<evidence type="ECO:0000256" key="3">
    <source>
        <dbReference type="ARBA" id="ARBA00022519"/>
    </source>
</evidence>
<evidence type="ECO:0000256" key="9">
    <source>
        <dbReference type="ARBA" id="ARBA00023211"/>
    </source>
</evidence>
<dbReference type="GO" id="GO:0009245">
    <property type="term" value="P:lipid A biosynthetic process"/>
    <property type="evidence" value="ECO:0007669"/>
    <property type="project" value="UniProtKB-UniRule"/>
</dbReference>
<dbReference type="InterPro" id="IPR043461">
    <property type="entry name" value="LpxH-like"/>
</dbReference>
<organism evidence="12 13">
    <name type="scientific">Rhodoferax aquaticus</name>
    <dbReference type="NCBI Taxonomy" id="2527691"/>
    <lineage>
        <taxon>Bacteria</taxon>
        <taxon>Pseudomonadati</taxon>
        <taxon>Pseudomonadota</taxon>
        <taxon>Betaproteobacteria</taxon>
        <taxon>Burkholderiales</taxon>
        <taxon>Comamonadaceae</taxon>
        <taxon>Rhodoferax</taxon>
    </lineage>
</organism>
<feature type="binding site" evidence="10">
    <location>
        <position position="169"/>
    </location>
    <ligand>
        <name>substrate</name>
    </ligand>
</feature>
<dbReference type="PANTHER" id="PTHR34990:SF1">
    <property type="entry name" value="UDP-2,3-DIACYLGLUCOSAMINE HYDROLASE"/>
    <property type="match status" value="1"/>
</dbReference>
<comment type="catalytic activity">
    <reaction evidence="10">
        <text>UDP-2-N,3-O-bis[(3R)-3-hydroxytetradecanoyl]-alpha-D-glucosamine + H2O = 2-N,3-O-bis[(3R)-3-hydroxytetradecanoyl]-alpha-D-glucosaminyl 1-phosphate + UMP + 2 H(+)</text>
        <dbReference type="Rhea" id="RHEA:25213"/>
        <dbReference type="ChEBI" id="CHEBI:15377"/>
        <dbReference type="ChEBI" id="CHEBI:15378"/>
        <dbReference type="ChEBI" id="CHEBI:57865"/>
        <dbReference type="ChEBI" id="CHEBI:57957"/>
        <dbReference type="ChEBI" id="CHEBI:78847"/>
        <dbReference type="EC" id="3.6.1.54"/>
    </reaction>
</comment>
<evidence type="ECO:0000256" key="5">
    <source>
        <dbReference type="ARBA" id="ARBA00022723"/>
    </source>
</evidence>
<keyword evidence="1 10" id="KW-1003">Cell membrane</keyword>
<dbReference type="Pfam" id="PF00149">
    <property type="entry name" value="Metallophos"/>
    <property type="match status" value="1"/>
</dbReference>
<feature type="binding site" evidence="10">
    <location>
        <position position="203"/>
    </location>
    <ligand>
        <name>Mn(2+)</name>
        <dbReference type="ChEBI" id="CHEBI:29035"/>
        <label>2</label>
    </ligand>
</feature>
<dbReference type="CDD" id="cd07398">
    <property type="entry name" value="MPP_YbbF-LpxH"/>
    <property type="match status" value="1"/>
</dbReference>
<feature type="binding site" evidence="10">
    <location>
        <position position="17"/>
    </location>
    <ligand>
        <name>Mn(2+)</name>
        <dbReference type="ChEBI" id="CHEBI:29035"/>
        <label>1</label>
    </ligand>
</feature>
<feature type="binding site" evidence="10">
    <location>
        <position position="205"/>
    </location>
    <ligand>
        <name>Mn(2+)</name>
        <dbReference type="ChEBI" id="CHEBI:29035"/>
        <label>1</label>
    </ligand>
</feature>
<feature type="binding site" evidence="10">
    <location>
        <position position="203"/>
    </location>
    <ligand>
        <name>substrate</name>
    </ligand>
</feature>
<dbReference type="PANTHER" id="PTHR34990">
    <property type="entry name" value="UDP-2,3-DIACYLGLUCOSAMINE HYDROLASE-RELATED"/>
    <property type="match status" value="1"/>
</dbReference>
<name>A0A515EVR2_9BURK</name>
<keyword evidence="8 10" id="KW-0472">Membrane</keyword>
<dbReference type="AlphaFoldDB" id="A0A515EVR2"/>
<dbReference type="InterPro" id="IPR004843">
    <property type="entry name" value="Calcineurin-like_PHP"/>
</dbReference>
<dbReference type="SUPFAM" id="SSF56300">
    <property type="entry name" value="Metallo-dependent phosphatases"/>
    <property type="match status" value="1"/>
</dbReference>
<dbReference type="HAMAP" id="MF_00575">
    <property type="entry name" value="LpxH"/>
    <property type="match status" value="1"/>
</dbReference>
<proteinExistence type="inferred from homology"/>
<evidence type="ECO:0000313" key="12">
    <source>
        <dbReference type="EMBL" id="QDL56736.1"/>
    </source>
</evidence>
<dbReference type="GO" id="GO:0019897">
    <property type="term" value="C:extrinsic component of plasma membrane"/>
    <property type="evidence" value="ECO:0007669"/>
    <property type="project" value="UniProtKB-UniRule"/>
</dbReference>
<feature type="binding site" evidence="10">
    <location>
        <position position="131"/>
    </location>
    <ligand>
        <name>substrate</name>
    </ligand>
</feature>
<feature type="binding site" evidence="10">
    <location>
        <position position="175"/>
    </location>
    <ligand>
        <name>substrate</name>
    </ligand>
</feature>
<sequence>MEIHAPDHWRCVEFISDLHLHASEPKTFRAWEHYLNTTQADAIFILGDLFEVWVGDDVLDNASSFEAMCTRRLRSCTQNSVVHVMHGNRDFLLGQGFANASGTRLISDPCTLVFGMQRWALSHGDALCLDDHAYMQFRAMVRSPDWQTSFLSQPLDQRIELASNMRAKSEALKQKGTVYADVDTEAALGLMVQMNTPTLIHGHTHKPATHQLDHEHQRIVLSDWDLSVTPARAQLLRLQLATSTPHALAAERVTVTP</sequence>
<evidence type="ECO:0000259" key="11">
    <source>
        <dbReference type="Pfam" id="PF00149"/>
    </source>
</evidence>
<reference evidence="13" key="2">
    <citation type="journal article" date="2020" name="Int. J. Syst. Evol. Microbiol.">
        <title>Genomic insights into a novel species Rhodoferax aquaticus sp. nov., isolated from freshwater.</title>
        <authorList>
            <person name="Li T."/>
            <person name="Zhuo Y."/>
            <person name="Jin C.Z."/>
            <person name="Wu X."/>
            <person name="Ko S.R."/>
            <person name="Jin F.J."/>
            <person name="Ahn C.Y."/>
            <person name="Oh H.M."/>
            <person name="Lee H.G."/>
            <person name="Jin L."/>
        </authorList>
    </citation>
    <scope>NUCLEOTIDE SEQUENCE [LARGE SCALE GENOMIC DNA]</scope>
    <source>
        <strain evidence="13">Gr-4</strain>
    </source>
</reference>
<evidence type="ECO:0000256" key="1">
    <source>
        <dbReference type="ARBA" id="ARBA00022475"/>
    </source>
</evidence>
<comment type="function">
    <text evidence="10">Hydrolyzes the pyrophosphate bond of UDP-2,3-diacylglucosamine to yield 2,3-diacylglucosamine 1-phosphate (lipid X) and UMP by catalyzing the attack of water at the alpha-P atom. Involved in the biosynthesis of lipid A, a phosphorylated glycolipid that anchors the lipopolysaccharide to the outer membrane of the cell.</text>
</comment>
<dbReference type="UniPathway" id="UPA00359">
    <property type="reaction ID" value="UER00480"/>
</dbReference>
<feature type="binding site" evidence="10">
    <location>
        <position position="48"/>
    </location>
    <ligand>
        <name>Mn(2+)</name>
        <dbReference type="ChEBI" id="CHEBI:29035"/>
        <label>2</label>
    </ligand>
</feature>
<evidence type="ECO:0000313" key="13">
    <source>
        <dbReference type="Proteomes" id="UP000317365"/>
    </source>
</evidence>
<comment type="similarity">
    <text evidence="10">Belongs to the LpxH family.</text>
</comment>
<dbReference type="NCBIfam" id="NF003743">
    <property type="entry name" value="PRK05340.1"/>
    <property type="match status" value="1"/>
</dbReference>
<gene>
    <name evidence="10" type="primary">lpxH</name>
    <name evidence="12" type="ORF">EXZ61_08735</name>
</gene>
<keyword evidence="2 10" id="KW-0444">Lipid biosynthesis</keyword>
<keyword evidence="4 10" id="KW-0441">Lipid A biosynthesis</keyword>
<evidence type="ECO:0000256" key="4">
    <source>
        <dbReference type="ARBA" id="ARBA00022556"/>
    </source>
</evidence>
<keyword evidence="7 10" id="KW-0443">Lipid metabolism</keyword>